<dbReference type="EMBL" id="MU853610">
    <property type="protein sequence ID" value="KAK4141547.1"/>
    <property type="molecule type" value="Genomic_DNA"/>
</dbReference>
<dbReference type="PANTHER" id="PTHR31956:SF8">
    <property type="entry name" value="ACID PHOSPHATASE PHOA (AFU_ORTHOLOGUE AFUA_1G03570)"/>
    <property type="match status" value="1"/>
</dbReference>
<evidence type="ECO:0000256" key="2">
    <source>
        <dbReference type="ARBA" id="ARBA00012646"/>
    </source>
</evidence>
<evidence type="ECO:0000313" key="6">
    <source>
        <dbReference type="EMBL" id="KAK4141547.1"/>
    </source>
</evidence>
<keyword evidence="3" id="KW-0378">Hydrolase</keyword>
<feature type="chain" id="PRO_5043018845" description="acid phosphatase" evidence="5">
    <location>
        <begin position="21"/>
        <end position="473"/>
    </location>
</feature>
<dbReference type="Gene3D" id="3.40.720.10">
    <property type="entry name" value="Alkaline Phosphatase, subunit A"/>
    <property type="match status" value="1"/>
</dbReference>
<name>A0AAN6ZK93_9PEZI</name>
<dbReference type="Proteomes" id="UP001302676">
    <property type="component" value="Unassembled WGS sequence"/>
</dbReference>
<evidence type="ECO:0000256" key="5">
    <source>
        <dbReference type="SAM" id="SignalP"/>
    </source>
</evidence>
<gene>
    <name evidence="6" type="ORF">C8A04DRAFT_30917</name>
</gene>
<dbReference type="RefSeq" id="XP_062634918.1">
    <property type="nucleotide sequence ID" value="XM_062781565.1"/>
</dbReference>
<proteinExistence type="predicted"/>
<dbReference type="PANTHER" id="PTHR31956">
    <property type="entry name" value="NON-SPECIFIC PHOSPHOLIPASE C4-RELATED"/>
    <property type="match status" value="1"/>
</dbReference>
<sequence>MKNLISGAGAVLCAASGALAGVTAEPSHVSGRPPFSTIEPTLSSIYAAQATVKPESPVSNVPGKAFDRIIQIWLENTDFSAAAGDPNMQWIASQGILLNNYFAVTHPSEPNYAAVLGGDTFGMENDDFITLPSNISTVVDLLDTKSISWGAYQEHLPYPGFLGFNFSNQETFANDYVRKHNPLALYSSITDNSTKTAQIKSFVNLTSDIHNKKLPQWSFVTPNMVNDGHDTNITFAASWARSFIEPLLKNSYVSDKTLIVLSFDENEDYPTPNRVYTVLLGGAIPKELHGTTDDAFYTHYSTISTVSANWDLPSLGRWDCGANVLALVANKTGYRNAAVEVDGLYLNVSYPGPVSDSKYTAGWWPAPDTKAKCSSGNGVLKAVVDKWGSQAATYNYTNVFPYDAVAGVATGVKLVSDANDSGSSSGGSGTGTGTGTGSTSSPSPSSSHNAAAPVRAGAVGGAVGLLGLVAALL</sequence>
<dbReference type="InterPro" id="IPR017850">
    <property type="entry name" value="Alkaline_phosphatase_core_sf"/>
</dbReference>
<dbReference type="FunFam" id="3.40.720.10:FF:000043">
    <property type="entry name" value="Acid phosphatase PHOa"/>
    <property type="match status" value="1"/>
</dbReference>
<dbReference type="InterPro" id="IPR007312">
    <property type="entry name" value="Phosphoesterase"/>
</dbReference>
<dbReference type="GO" id="GO:0009395">
    <property type="term" value="P:phospholipid catabolic process"/>
    <property type="evidence" value="ECO:0007669"/>
    <property type="project" value="TreeGrafter"/>
</dbReference>
<evidence type="ECO:0000256" key="4">
    <source>
        <dbReference type="SAM" id="MobiDB-lite"/>
    </source>
</evidence>
<dbReference type="GO" id="GO:0003993">
    <property type="term" value="F:acid phosphatase activity"/>
    <property type="evidence" value="ECO:0007669"/>
    <property type="project" value="UniProtKB-EC"/>
</dbReference>
<reference evidence="6" key="1">
    <citation type="journal article" date="2023" name="Mol. Phylogenet. Evol.">
        <title>Genome-scale phylogeny and comparative genomics of the fungal order Sordariales.</title>
        <authorList>
            <person name="Hensen N."/>
            <person name="Bonometti L."/>
            <person name="Westerberg I."/>
            <person name="Brannstrom I.O."/>
            <person name="Guillou S."/>
            <person name="Cros-Aarteil S."/>
            <person name="Calhoun S."/>
            <person name="Haridas S."/>
            <person name="Kuo A."/>
            <person name="Mondo S."/>
            <person name="Pangilinan J."/>
            <person name="Riley R."/>
            <person name="LaButti K."/>
            <person name="Andreopoulos B."/>
            <person name="Lipzen A."/>
            <person name="Chen C."/>
            <person name="Yan M."/>
            <person name="Daum C."/>
            <person name="Ng V."/>
            <person name="Clum A."/>
            <person name="Steindorff A."/>
            <person name="Ohm R.A."/>
            <person name="Martin F."/>
            <person name="Silar P."/>
            <person name="Natvig D.O."/>
            <person name="Lalanne C."/>
            <person name="Gautier V."/>
            <person name="Ament-Velasquez S.L."/>
            <person name="Kruys A."/>
            <person name="Hutchinson M.I."/>
            <person name="Powell A.J."/>
            <person name="Barry K."/>
            <person name="Miller A.N."/>
            <person name="Grigoriev I.V."/>
            <person name="Debuchy R."/>
            <person name="Gladieux P."/>
            <person name="Hiltunen Thoren M."/>
            <person name="Johannesson H."/>
        </authorList>
    </citation>
    <scope>NUCLEOTIDE SEQUENCE</scope>
    <source>
        <strain evidence="6">CBS 141.50</strain>
    </source>
</reference>
<reference evidence="6" key="2">
    <citation type="submission" date="2023-05" db="EMBL/GenBank/DDBJ databases">
        <authorList>
            <consortium name="Lawrence Berkeley National Laboratory"/>
            <person name="Steindorff A."/>
            <person name="Hensen N."/>
            <person name="Bonometti L."/>
            <person name="Westerberg I."/>
            <person name="Brannstrom I.O."/>
            <person name="Guillou S."/>
            <person name="Cros-Aarteil S."/>
            <person name="Calhoun S."/>
            <person name="Haridas S."/>
            <person name="Kuo A."/>
            <person name="Mondo S."/>
            <person name="Pangilinan J."/>
            <person name="Riley R."/>
            <person name="Labutti K."/>
            <person name="Andreopoulos B."/>
            <person name="Lipzen A."/>
            <person name="Chen C."/>
            <person name="Yanf M."/>
            <person name="Daum C."/>
            <person name="Ng V."/>
            <person name="Clum A."/>
            <person name="Ohm R."/>
            <person name="Martin F."/>
            <person name="Silar P."/>
            <person name="Natvig D."/>
            <person name="Lalanne C."/>
            <person name="Gautier V."/>
            <person name="Ament-Velasquez S.L."/>
            <person name="Kruys A."/>
            <person name="Hutchinson M.I."/>
            <person name="Powell A.J."/>
            <person name="Barry K."/>
            <person name="Miller A.N."/>
            <person name="Grigoriev I.V."/>
            <person name="Debuchy R."/>
            <person name="Gladieux P."/>
            <person name="Thoren M.H."/>
            <person name="Johannesson H."/>
        </authorList>
    </citation>
    <scope>NUCLEOTIDE SEQUENCE</scope>
    <source>
        <strain evidence="6">CBS 141.50</strain>
    </source>
</reference>
<keyword evidence="7" id="KW-1185">Reference proteome</keyword>
<dbReference type="AlphaFoldDB" id="A0AAN6ZK93"/>
<feature type="region of interest" description="Disordered" evidence="4">
    <location>
        <begin position="419"/>
        <end position="452"/>
    </location>
</feature>
<evidence type="ECO:0000256" key="3">
    <source>
        <dbReference type="ARBA" id="ARBA00022801"/>
    </source>
</evidence>
<evidence type="ECO:0000313" key="7">
    <source>
        <dbReference type="Proteomes" id="UP001302676"/>
    </source>
</evidence>
<feature type="compositionally biased region" description="Gly residues" evidence="4">
    <location>
        <begin position="424"/>
        <end position="436"/>
    </location>
</feature>
<evidence type="ECO:0000256" key="1">
    <source>
        <dbReference type="ARBA" id="ARBA00000032"/>
    </source>
</evidence>
<dbReference type="GeneID" id="87818178"/>
<organism evidence="6 7">
    <name type="scientific">Dichotomopilus funicola</name>
    <dbReference type="NCBI Taxonomy" id="1934379"/>
    <lineage>
        <taxon>Eukaryota</taxon>
        <taxon>Fungi</taxon>
        <taxon>Dikarya</taxon>
        <taxon>Ascomycota</taxon>
        <taxon>Pezizomycotina</taxon>
        <taxon>Sordariomycetes</taxon>
        <taxon>Sordariomycetidae</taxon>
        <taxon>Sordariales</taxon>
        <taxon>Chaetomiaceae</taxon>
        <taxon>Dichotomopilus</taxon>
    </lineage>
</organism>
<accession>A0AAN6ZK93</accession>
<dbReference type="Pfam" id="PF04185">
    <property type="entry name" value="Phosphoesterase"/>
    <property type="match status" value="1"/>
</dbReference>
<keyword evidence="5" id="KW-0732">Signal</keyword>
<dbReference type="EC" id="3.1.3.2" evidence="2"/>
<comment type="caution">
    <text evidence="6">The sequence shown here is derived from an EMBL/GenBank/DDBJ whole genome shotgun (WGS) entry which is preliminary data.</text>
</comment>
<comment type="catalytic activity">
    <reaction evidence="1">
        <text>a phosphate monoester + H2O = an alcohol + phosphate</text>
        <dbReference type="Rhea" id="RHEA:15017"/>
        <dbReference type="ChEBI" id="CHEBI:15377"/>
        <dbReference type="ChEBI" id="CHEBI:30879"/>
        <dbReference type="ChEBI" id="CHEBI:43474"/>
        <dbReference type="ChEBI" id="CHEBI:67140"/>
        <dbReference type="EC" id="3.1.3.2"/>
    </reaction>
</comment>
<feature type="signal peptide" evidence="5">
    <location>
        <begin position="1"/>
        <end position="20"/>
    </location>
</feature>
<protein>
    <recommendedName>
        <fullName evidence="2">acid phosphatase</fullName>
        <ecNumber evidence="2">3.1.3.2</ecNumber>
    </recommendedName>
</protein>
<feature type="compositionally biased region" description="Low complexity" evidence="4">
    <location>
        <begin position="437"/>
        <end position="452"/>
    </location>
</feature>